<dbReference type="EMBL" id="CAAALY010005221">
    <property type="protein sequence ID" value="VEL09001.1"/>
    <property type="molecule type" value="Genomic_DNA"/>
</dbReference>
<protein>
    <submittedName>
        <fullName evidence="1">Uncharacterized protein</fullName>
    </submittedName>
</protein>
<dbReference type="Proteomes" id="UP000784294">
    <property type="component" value="Unassembled WGS sequence"/>
</dbReference>
<keyword evidence="2" id="KW-1185">Reference proteome</keyword>
<comment type="caution">
    <text evidence="1">The sequence shown here is derived from an EMBL/GenBank/DDBJ whole genome shotgun (WGS) entry which is preliminary data.</text>
</comment>
<organism evidence="1 2">
    <name type="scientific">Protopolystoma xenopodis</name>
    <dbReference type="NCBI Taxonomy" id="117903"/>
    <lineage>
        <taxon>Eukaryota</taxon>
        <taxon>Metazoa</taxon>
        <taxon>Spiralia</taxon>
        <taxon>Lophotrochozoa</taxon>
        <taxon>Platyhelminthes</taxon>
        <taxon>Monogenea</taxon>
        <taxon>Polyopisthocotylea</taxon>
        <taxon>Polystomatidea</taxon>
        <taxon>Polystomatidae</taxon>
        <taxon>Protopolystoma</taxon>
    </lineage>
</organism>
<proteinExistence type="predicted"/>
<reference evidence="1" key="1">
    <citation type="submission" date="2018-11" db="EMBL/GenBank/DDBJ databases">
        <authorList>
            <consortium name="Pathogen Informatics"/>
        </authorList>
    </citation>
    <scope>NUCLEOTIDE SEQUENCE</scope>
</reference>
<evidence type="ECO:0000313" key="1">
    <source>
        <dbReference type="EMBL" id="VEL09001.1"/>
    </source>
</evidence>
<accession>A0A448WDF1</accession>
<dbReference type="AlphaFoldDB" id="A0A448WDF1"/>
<name>A0A448WDF1_9PLAT</name>
<sequence>MWVILNFTNLPPLFGHSTSFCYTFSGPHPLKRTYHNCGGCFSKLCLIKRMRITRTRCLPSAHPPHLHGPFYPVWTEVAERRGTENWGAGQVKCKMFKCSLIFRDDKRGLTCAAGEGKKSGMGNGQHDCPSLHTPLSGVPIMHITTPSRKTNLNSLPKRFKDIFLFLLALTSLAIDRVKARSCQKVK</sequence>
<evidence type="ECO:0000313" key="2">
    <source>
        <dbReference type="Proteomes" id="UP000784294"/>
    </source>
</evidence>
<gene>
    <name evidence="1" type="ORF">PXEA_LOCUS2441</name>
</gene>